<dbReference type="EMBL" id="AP018818">
    <property type="protein sequence ID" value="BBF71994.1"/>
    <property type="molecule type" value="Genomic_DNA"/>
</dbReference>
<name>A0ABM7G9Z7_9SPHN</name>
<dbReference type="Proteomes" id="UP001059971">
    <property type="component" value="Chromosome 2"/>
</dbReference>
<accession>A0ABM7G9Z7</accession>
<feature type="region of interest" description="Disordered" evidence="1">
    <location>
        <begin position="52"/>
        <end position="75"/>
    </location>
</feature>
<evidence type="ECO:0000256" key="1">
    <source>
        <dbReference type="SAM" id="MobiDB-lite"/>
    </source>
</evidence>
<evidence type="ECO:0000313" key="3">
    <source>
        <dbReference type="Proteomes" id="UP001059971"/>
    </source>
</evidence>
<evidence type="ECO:0000313" key="2">
    <source>
        <dbReference type="EMBL" id="BBF71994.1"/>
    </source>
</evidence>
<organism evidence="2 3">
    <name type="scientific">Sphingomonas bisphenolicum</name>
    <dbReference type="NCBI Taxonomy" id="296544"/>
    <lineage>
        <taxon>Bacteria</taxon>
        <taxon>Pseudomonadati</taxon>
        <taxon>Pseudomonadota</taxon>
        <taxon>Alphaproteobacteria</taxon>
        <taxon>Sphingomonadales</taxon>
        <taxon>Sphingomonadaceae</taxon>
        <taxon>Sphingomonas</taxon>
    </lineage>
</organism>
<protein>
    <submittedName>
        <fullName evidence="2">Uncharacterized protein</fullName>
    </submittedName>
</protein>
<reference evidence="2" key="1">
    <citation type="submission" date="2018-07" db="EMBL/GenBank/DDBJ databases">
        <title>Complete genome sequence of Sphingomonas bisphenolicum strain AO1, a bisphenol A degradative bacterium isolated from Japanese farm field.</title>
        <authorList>
            <person name="Murakami M."/>
            <person name="Koh M."/>
            <person name="Koba S."/>
            <person name="Matsumura Y."/>
        </authorList>
    </citation>
    <scope>NUCLEOTIDE SEQUENCE</scope>
    <source>
        <strain evidence="2">AO1</strain>
    </source>
</reference>
<keyword evidence="3" id="KW-1185">Reference proteome</keyword>
<sequence length="75" mass="8359">MLGCRLDKSESVGDFHKIFRALLGQADFPVRAMEKLKREKILKHPDLPANRAWGNAKLGGRERETELSPGALEGT</sequence>
<gene>
    <name evidence="2" type="ORF">SBA_ch2_5270</name>
</gene>
<proteinExistence type="predicted"/>